<evidence type="ECO:0000313" key="2">
    <source>
        <dbReference type="Proteomes" id="UP001239111"/>
    </source>
</evidence>
<accession>A0ACC2P508</accession>
<dbReference type="Proteomes" id="UP001239111">
    <property type="component" value="Chromosome 2"/>
</dbReference>
<comment type="caution">
    <text evidence="1">The sequence shown here is derived from an EMBL/GenBank/DDBJ whole genome shotgun (WGS) entry which is preliminary data.</text>
</comment>
<proteinExistence type="predicted"/>
<keyword evidence="2" id="KW-1185">Reference proteome</keyword>
<evidence type="ECO:0000313" key="1">
    <source>
        <dbReference type="EMBL" id="KAJ8678467.1"/>
    </source>
</evidence>
<reference evidence="1" key="1">
    <citation type="submission" date="2023-04" db="EMBL/GenBank/DDBJ databases">
        <title>A chromosome-level genome assembly of the parasitoid wasp Eretmocerus hayati.</title>
        <authorList>
            <person name="Zhong Y."/>
            <person name="Liu S."/>
            <person name="Liu Y."/>
        </authorList>
    </citation>
    <scope>NUCLEOTIDE SEQUENCE</scope>
    <source>
        <strain evidence="1">ZJU_SS_LIU_2023</strain>
    </source>
</reference>
<protein>
    <submittedName>
        <fullName evidence="1">Uncharacterized protein</fullName>
    </submittedName>
</protein>
<sequence length="157" mass="17106">MFGTRTETGNVIIPNTVKTGHKDLSIDTGRNGHGQKQSELGIFGTRTETGNATIPNTGENGQCFLFCPHGQKRVMLSYWAQAKTGEKACALTRIETDTGENGLHFVPCLYGQKRARCQEGACKHTDVRGSSGGCIHNYKTGAARHQPVFHSTGDFRH</sequence>
<gene>
    <name evidence="1" type="ORF">QAD02_014254</name>
</gene>
<dbReference type="EMBL" id="CM056742">
    <property type="protein sequence ID" value="KAJ8678467.1"/>
    <property type="molecule type" value="Genomic_DNA"/>
</dbReference>
<organism evidence="1 2">
    <name type="scientific">Eretmocerus hayati</name>
    <dbReference type="NCBI Taxonomy" id="131215"/>
    <lineage>
        <taxon>Eukaryota</taxon>
        <taxon>Metazoa</taxon>
        <taxon>Ecdysozoa</taxon>
        <taxon>Arthropoda</taxon>
        <taxon>Hexapoda</taxon>
        <taxon>Insecta</taxon>
        <taxon>Pterygota</taxon>
        <taxon>Neoptera</taxon>
        <taxon>Endopterygota</taxon>
        <taxon>Hymenoptera</taxon>
        <taxon>Apocrita</taxon>
        <taxon>Proctotrupomorpha</taxon>
        <taxon>Chalcidoidea</taxon>
        <taxon>Aphelinidae</taxon>
        <taxon>Aphelininae</taxon>
        <taxon>Eretmocerus</taxon>
    </lineage>
</organism>
<name>A0ACC2P508_9HYME</name>